<protein>
    <submittedName>
        <fullName evidence="2">Ppx/GppA family phosphatase</fullName>
    </submittedName>
</protein>
<proteinExistence type="predicted"/>
<comment type="caution">
    <text evidence="2">The sequence shown here is derived from an EMBL/GenBank/DDBJ whole genome shotgun (WGS) entry which is preliminary data.</text>
</comment>
<dbReference type="RefSeq" id="WP_377317653.1">
    <property type="nucleotide sequence ID" value="NZ_JBHUIY010000031.1"/>
</dbReference>
<dbReference type="Proteomes" id="UP001597296">
    <property type="component" value="Unassembled WGS sequence"/>
</dbReference>
<gene>
    <name evidence="2" type="ORF">ACFSNB_14100</name>
</gene>
<dbReference type="EMBL" id="JBHUIY010000031">
    <property type="protein sequence ID" value="MFD2234942.1"/>
    <property type="molecule type" value="Genomic_DNA"/>
</dbReference>
<dbReference type="PANTHER" id="PTHR30005:SF0">
    <property type="entry name" value="RETROGRADE REGULATION PROTEIN 2"/>
    <property type="match status" value="1"/>
</dbReference>
<dbReference type="InterPro" id="IPR043129">
    <property type="entry name" value="ATPase_NBD"/>
</dbReference>
<organism evidence="2 3">
    <name type="scientific">Phaeospirillum tilakii</name>
    <dbReference type="NCBI Taxonomy" id="741673"/>
    <lineage>
        <taxon>Bacteria</taxon>
        <taxon>Pseudomonadati</taxon>
        <taxon>Pseudomonadota</taxon>
        <taxon>Alphaproteobacteria</taxon>
        <taxon>Rhodospirillales</taxon>
        <taxon>Rhodospirillaceae</taxon>
        <taxon>Phaeospirillum</taxon>
    </lineage>
</organism>
<name>A0ABW5CEV1_9PROT</name>
<reference evidence="3" key="1">
    <citation type="journal article" date="2019" name="Int. J. Syst. Evol. Microbiol.">
        <title>The Global Catalogue of Microorganisms (GCM) 10K type strain sequencing project: providing services to taxonomists for standard genome sequencing and annotation.</title>
        <authorList>
            <consortium name="The Broad Institute Genomics Platform"/>
            <consortium name="The Broad Institute Genome Sequencing Center for Infectious Disease"/>
            <person name="Wu L."/>
            <person name="Ma J."/>
        </authorList>
    </citation>
    <scope>NUCLEOTIDE SEQUENCE [LARGE SCALE GENOMIC DNA]</scope>
    <source>
        <strain evidence="3">KCTC 15012</strain>
    </source>
</reference>
<keyword evidence="3" id="KW-1185">Reference proteome</keyword>
<dbReference type="Gene3D" id="3.30.420.40">
    <property type="match status" value="1"/>
</dbReference>
<evidence type="ECO:0000259" key="1">
    <source>
        <dbReference type="Pfam" id="PF02541"/>
    </source>
</evidence>
<sequence length="322" mass="33992">MSSDAIYAALDLGTNNCRMLVARRCGDGFRVIDAFSRVTRLGEGLAHTGLLSEAAMDRTLDALEACAEKIHRNRAGRARLVATEACRRAANGAEFTARVAARTGLAPDIISAQEEAALALAGCASLLDPRAPWALVFDIGGGSTELVWVRHGQHGRRVHGVRSVPAGVVTLSEQKGAALTDPAGYEAAVAEIAAAFAPFEREHGIAERMNGGEPVQMLGTSGTVTTLAAFFLGLDRYDRARVDGLDLAFADIAGITRALAAMSPAERAAHPCIGPERADLVVAGCAILEAVCRLWPLGRLRVADRGVREGILLGMMREDEAK</sequence>
<dbReference type="Pfam" id="PF02541">
    <property type="entry name" value="Ppx-GppA"/>
    <property type="match status" value="1"/>
</dbReference>
<accession>A0ABW5CEV1</accession>
<dbReference type="SUPFAM" id="SSF53067">
    <property type="entry name" value="Actin-like ATPase domain"/>
    <property type="match status" value="2"/>
</dbReference>
<evidence type="ECO:0000313" key="2">
    <source>
        <dbReference type="EMBL" id="MFD2234942.1"/>
    </source>
</evidence>
<dbReference type="InterPro" id="IPR050273">
    <property type="entry name" value="GppA/Ppx_hydrolase"/>
</dbReference>
<dbReference type="InterPro" id="IPR003695">
    <property type="entry name" value="Ppx_GppA_N"/>
</dbReference>
<dbReference type="CDD" id="cd24054">
    <property type="entry name" value="ASKHA_NBD_AaPPX-GppA_MtPPX2-like"/>
    <property type="match status" value="1"/>
</dbReference>
<dbReference type="Gene3D" id="3.30.420.150">
    <property type="entry name" value="Exopolyphosphatase. Domain 2"/>
    <property type="match status" value="1"/>
</dbReference>
<feature type="domain" description="Ppx/GppA phosphatase N-terminal" evidence="1">
    <location>
        <begin position="24"/>
        <end position="317"/>
    </location>
</feature>
<dbReference type="PANTHER" id="PTHR30005">
    <property type="entry name" value="EXOPOLYPHOSPHATASE"/>
    <property type="match status" value="1"/>
</dbReference>
<evidence type="ECO:0000313" key="3">
    <source>
        <dbReference type="Proteomes" id="UP001597296"/>
    </source>
</evidence>